<gene>
    <name evidence="3" type="ORF">HYC85_009102</name>
</gene>
<dbReference type="SUPFAM" id="SSF52047">
    <property type="entry name" value="RNI-like"/>
    <property type="match status" value="1"/>
</dbReference>
<dbReference type="Proteomes" id="UP000593564">
    <property type="component" value="Unassembled WGS sequence"/>
</dbReference>
<dbReference type="InterPro" id="IPR032675">
    <property type="entry name" value="LRR_dom_sf"/>
</dbReference>
<name>A0A7J7HGN9_CAMSI</name>
<organism evidence="3 4">
    <name type="scientific">Camellia sinensis</name>
    <name type="common">Tea plant</name>
    <name type="synonym">Thea sinensis</name>
    <dbReference type="NCBI Taxonomy" id="4442"/>
    <lineage>
        <taxon>Eukaryota</taxon>
        <taxon>Viridiplantae</taxon>
        <taxon>Streptophyta</taxon>
        <taxon>Embryophyta</taxon>
        <taxon>Tracheophyta</taxon>
        <taxon>Spermatophyta</taxon>
        <taxon>Magnoliopsida</taxon>
        <taxon>eudicotyledons</taxon>
        <taxon>Gunneridae</taxon>
        <taxon>Pentapetalae</taxon>
        <taxon>asterids</taxon>
        <taxon>Ericales</taxon>
        <taxon>Theaceae</taxon>
        <taxon>Camellia</taxon>
    </lineage>
</organism>
<dbReference type="AlphaFoldDB" id="A0A7J7HGN9"/>
<reference evidence="4" key="1">
    <citation type="journal article" date="2020" name="Nat. Commun.">
        <title>Genome assembly of wild tea tree DASZ reveals pedigree and selection history of tea varieties.</title>
        <authorList>
            <person name="Zhang W."/>
            <person name="Zhang Y."/>
            <person name="Qiu H."/>
            <person name="Guo Y."/>
            <person name="Wan H."/>
            <person name="Zhang X."/>
            <person name="Scossa F."/>
            <person name="Alseekh S."/>
            <person name="Zhang Q."/>
            <person name="Wang P."/>
            <person name="Xu L."/>
            <person name="Schmidt M.H."/>
            <person name="Jia X."/>
            <person name="Li D."/>
            <person name="Zhu A."/>
            <person name="Guo F."/>
            <person name="Chen W."/>
            <person name="Ni D."/>
            <person name="Usadel B."/>
            <person name="Fernie A.R."/>
            <person name="Wen W."/>
        </authorList>
    </citation>
    <scope>NUCLEOTIDE SEQUENCE [LARGE SCALE GENOMIC DNA]</scope>
    <source>
        <strain evidence="4">cv. G240</strain>
    </source>
</reference>
<dbReference type="InterPro" id="IPR050905">
    <property type="entry name" value="Plant_NBS-LRR"/>
</dbReference>
<accession>A0A7J7HGN9</accession>
<keyword evidence="4" id="KW-1185">Reference proteome</keyword>
<evidence type="ECO:0000259" key="2">
    <source>
        <dbReference type="Pfam" id="PF23247"/>
    </source>
</evidence>
<evidence type="ECO:0000313" key="4">
    <source>
        <dbReference type="Proteomes" id="UP000593564"/>
    </source>
</evidence>
<reference evidence="3 4" key="2">
    <citation type="submission" date="2020-07" db="EMBL/GenBank/DDBJ databases">
        <title>Genome assembly of wild tea tree DASZ reveals pedigree and selection history of tea varieties.</title>
        <authorList>
            <person name="Zhang W."/>
        </authorList>
    </citation>
    <scope>NUCLEOTIDE SEQUENCE [LARGE SCALE GENOMIC DNA]</scope>
    <source>
        <strain evidence="4">cv. G240</strain>
        <tissue evidence="3">Leaf</tissue>
    </source>
</reference>
<dbReference type="InterPro" id="IPR057135">
    <property type="entry name" value="At4g27190-like_LRR"/>
</dbReference>
<dbReference type="Pfam" id="PF23247">
    <property type="entry name" value="LRR_RPS2"/>
    <property type="match status" value="1"/>
</dbReference>
<sequence length="163" mass="18909">MVDFLMNFPNLEILEVSFCKNVEEIIVEVETSDRGGHREDDGNTITLPNLKVLFLYKLPRLKSIYKGIMVCQSAQRIHIHHCPMLKRLPISLHMNEDGEQASAPPALQSFCGEEEWWESLEWDNPLTKTTLQPFYFKPQYSGNIVTSCLDFFRVKITMIVLIF</sequence>
<dbReference type="EMBL" id="JACBKZ010000004">
    <property type="protein sequence ID" value="KAF5951158.1"/>
    <property type="molecule type" value="Genomic_DNA"/>
</dbReference>
<proteinExistence type="predicted"/>
<dbReference type="Gene3D" id="3.80.10.10">
    <property type="entry name" value="Ribonuclease Inhibitor"/>
    <property type="match status" value="1"/>
</dbReference>
<evidence type="ECO:0000313" key="3">
    <source>
        <dbReference type="EMBL" id="KAF5951158.1"/>
    </source>
</evidence>
<keyword evidence="1" id="KW-0611">Plant defense</keyword>
<comment type="caution">
    <text evidence="3">The sequence shown here is derived from an EMBL/GenBank/DDBJ whole genome shotgun (WGS) entry which is preliminary data.</text>
</comment>
<dbReference type="PANTHER" id="PTHR33463">
    <property type="entry name" value="NB-ARC DOMAIN-CONTAINING PROTEIN-RELATED"/>
    <property type="match status" value="1"/>
</dbReference>
<evidence type="ECO:0000256" key="1">
    <source>
        <dbReference type="ARBA" id="ARBA00022821"/>
    </source>
</evidence>
<protein>
    <recommendedName>
        <fullName evidence="2">Disease resistance protein At4g27190-like leucine-rich repeats domain-containing protein</fullName>
    </recommendedName>
</protein>
<feature type="domain" description="Disease resistance protein At4g27190-like leucine-rich repeats" evidence="2">
    <location>
        <begin position="5"/>
        <end position="88"/>
    </location>
</feature>